<dbReference type="Proteomes" id="UP001301731">
    <property type="component" value="Chromosome"/>
</dbReference>
<name>A0ABZ0M393_9ACTN</name>
<keyword evidence="5" id="KW-1185">Reference proteome</keyword>
<organism evidence="4 5">
    <name type="scientific">Streptomyces solicathayae</name>
    <dbReference type="NCBI Taxonomy" id="3081768"/>
    <lineage>
        <taxon>Bacteria</taxon>
        <taxon>Bacillati</taxon>
        <taxon>Actinomycetota</taxon>
        <taxon>Actinomycetes</taxon>
        <taxon>Kitasatosporales</taxon>
        <taxon>Streptomycetaceae</taxon>
        <taxon>Streptomyces</taxon>
    </lineage>
</organism>
<proteinExistence type="predicted"/>
<dbReference type="Pfam" id="PF20568">
    <property type="entry name" value="DUF6777"/>
    <property type="match status" value="1"/>
</dbReference>
<feature type="compositionally biased region" description="Pro residues" evidence="1">
    <location>
        <begin position="318"/>
        <end position="331"/>
    </location>
</feature>
<feature type="compositionally biased region" description="Low complexity" evidence="1">
    <location>
        <begin position="259"/>
        <end position="271"/>
    </location>
</feature>
<evidence type="ECO:0000313" key="5">
    <source>
        <dbReference type="Proteomes" id="UP001301731"/>
    </source>
</evidence>
<keyword evidence="2" id="KW-0732">Signal</keyword>
<feature type="compositionally biased region" description="Low complexity" evidence="1">
    <location>
        <begin position="280"/>
        <end position="317"/>
    </location>
</feature>
<dbReference type="InterPro" id="IPR046704">
    <property type="entry name" value="DUF6777"/>
</dbReference>
<evidence type="ECO:0000259" key="3">
    <source>
        <dbReference type="Pfam" id="PF20568"/>
    </source>
</evidence>
<accession>A0ABZ0M393</accession>
<feature type="compositionally biased region" description="Low complexity" evidence="1">
    <location>
        <begin position="348"/>
        <end position="369"/>
    </location>
</feature>
<gene>
    <name evidence="4" type="ORF">R2D22_33920</name>
</gene>
<feature type="domain" description="DUF6777" evidence="3">
    <location>
        <begin position="81"/>
        <end position="242"/>
    </location>
</feature>
<reference evidence="4 5" key="1">
    <citation type="submission" date="2023-10" db="EMBL/GenBank/DDBJ databases">
        <title>The genome sequence of Streptomyces sp. HUAS YS2.</title>
        <authorList>
            <person name="Mo P."/>
        </authorList>
    </citation>
    <scope>NUCLEOTIDE SEQUENCE [LARGE SCALE GENOMIC DNA]</scope>
    <source>
        <strain evidence="4 5">HUAS YS2</strain>
    </source>
</reference>
<feature type="region of interest" description="Disordered" evidence="1">
    <location>
        <begin position="27"/>
        <end position="81"/>
    </location>
</feature>
<evidence type="ECO:0000256" key="1">
    <source>
        <dbReference type="SAM" id="MobiDB-lite"/>
    </source>
</evidence>
<feature type="chain" id="PRO_5046605994" evidence="2">
    <location>
        <begin position="19"/>
        <end position="375"/>
    </location>
</feature>
<evidence type="ECO:0000256" key="2">
    <source>
        <dbReference type="SAM" id="SignalP"/>
    </source>
</evidence>
<feature type="region of interest" description="Disordered" evidence="1">
    <location>
        <begin position="240"/>
        <end position="375"/>
    </location>
</feature>
<evidence type="ECO:0000313" key="4">
    <source>
        <dbReference type="EMBL" id="WOX26116.1"/>
    </source>
</evidence>
<dbReference type="EMBL" id="CP137573">
    <property type="protein sequence ID" value="WOX26116.1"/>
    <property type="molecule type" value="Genomic_DNA"/>
</dbReference>
<feature type="signal peptide" evidence="2">
    <location>
        <begin position="1"/>
        <end position="18"/>
    </location>
</feature>
<feature type="compositionally biased region" description="Polar residues" evidence="1">
    <location>
        <begin position="337"/>
        <end position="346"/>
    </location>
</feature>
<protein>
    <submittedName>
        <fullName evidence="4">DUF6777 domain-containing protein</fullName>
    </submittedName>
</protein>
<sequence>MPKIAAITAALVAAAVLAVVLTRSDDGGDQAGGGGGEVFLQSASAAGPDPFTKSSAREPDTAQSPATLPAPTGGTGTNVTRSVSGSAEGLYGGTKNVASCNVQQQIDFLAAEPAKNKAFASVLGISESAVPGYLRGLTPLQLRVDTRVTNHGYKDGGPTAYQAVLQAGTAVMVDDRGVPRVRCACGNPLTTPVPQKTAPKTTGTAWPGYQAQNVVVVAPSVTVVNIFVIYDPDDDAWFTRKPGHHGRTDKPTSPPTAPASPSVSPSDSPTKSSPPPSSPVPCVTVTDPSQSLGPSQSPCPSSLAPPSSASPDTLSPVTPDPESPPPQPVVPDSPSDGTTTDQSAGVESSPVSPDAGPGSSSPAQGPDASFFGPTL</sequence>